<gene>
    <name evidence="5" type="ORF">LH29_17915</name>
</gene>
<name>A0A0D8J652_9BACT</name>
<dbReference type="SUPFAM" id="SSF55729">
    <property type="entry name" value="Acyl-CoA N-acyltransferases (Nat)"/>
    <property type="match status" value="1"/>
</dbReference>
<evidence type="ECO:0000313" key="6">
    <source>
        <dbReference type="Proteomes" id="UP000032544"/>
    </source>
</evidence>
<feature type="domain" description="N-acetyltransferase" evidence="4">
    <location>
        <begin position="2"/>
        <end position="150"/>
    </location>
</feature>
<comment type="similarity">
    <text evidence="1">Belongs to the acetyltransferase family.</text>
</comment>
<dbReference type="Pfam" id="PF00583">
    <property type="entry name" value="Acetyltransf_1"/>
    <property type="match status" value="1"/>
</dbReference>
<organism evidence="5 6">
    <name type="scientific">Draconibacterium sediminis</name>
    <dbReference type="NCBI Taxonomy" id="1544798"/>
    <lineage>
        <taxon>Bacteria</taxon>
        <taxon>Pseudomonadati</taxon>
        <taxon>Bacteroidota</taxon>
        <taxon>Bacteroidia</taxon>
        <taxon>Marinilabiliales</taxon>
        <taxon>Prolixibacteraceae</taxon>
        <taxon>Draconibacterium</taxon>
    </lineage>
</organism>
<evidence type="ECO:0000256" key="1">
    <source>
        <dbReference type="ARBA" id="ARBA00008694"/>
    </source>
</evidence>
<dbReference type="STRING" id="1544798.LH29_17915"/>
<accession>A0A0D8J652</accession>
<dbReference type="RefSeq" id="WP_045032143.1">
    <property type="nucleotide sequence ID" value="NZ_JRHC01000005.1"/>
</dbReference>
<protein>
    <recommendedName>
        <fullName evidence="4">N-acetyltransferase domain-containing protein</fullName>
    </recommendedName>
</protein>
<dbReference type="PROSITE" id="PS51186">
    <property type="entry name" value="GNAT"/>
    <property type="match status" value="1"/>
</dbReference>
<dbReference type="InterPro" id="IPR016181">
    <property type="entry name" value="Acyl_CoA_acyltransferase"/>
</dbReference>
<dbReference type="CDD" id="cd04301">
    <property type="entry name" value="NAT_SF"/>
    <property type="match status" value="1"/>
</dbReference>
<sequence>MIQIREAQPEDAGIILECIKGLAVHVDQVEMVTATVQDIRNTIFAPDTHVTVFVAENEDKKVCGFTLVFKSFSTFKGVTNYHIEDLFVFPEYRKLGIGAMLMKHLKTYAKSKGAKVIDWYVNNRNHSAMDFYDRIGAKKLDYKSIYYFDV</sequence>
<keyword evidence="3" id="KW-0012">Acyltransferase</keyword>
<proteinExistence type="inferred from homology"/>
<dbReference type="AlphaFoldDB" id="A0A0D8J652"/>
<keyword evidence="2" id="KW-0808">Transferase</keyword>
<evidence type="ECO:0000256" key="2">
    <source>
        <dbReference type="ARBA" id="ARBA00022679"/>
    </source>
</evidence>
<evidence type="ECO:0000259" key="4">
    <source>
        <dbReference type="PROSITE" id="PS51186"/>
    </source>
</evidence>
<dbReference type="PANTHER" id="PTHR10545:SF29">
    <property type="entry name" value="GH14572P-RELATED"/>
    <property type="match status" value="1"/>
</dbReference>
<evidence type="ECO:0000313" key="5">
    <source>
        <dbReference type="EMBL" id="KJF42445.1"/>
    </source>
</evidence>
<dbReference type="InterPro" id="IPR000182">
    <property type="entry name" value="GNAT_dom"/>
</dbReference>
<reference evidence="5 6" key="1">
    <citation type="submission" date="2014-09" db="EMBL/GenBank/DDBJ databases">
        <title>Draft Genome Sequence of Draconibacterium sp. JN14CK-3.</title>
        <authorList>
            <person name="Dong C."/>
            <person name="Lai Q."/>
            <person name="Shao Z."/>
        </authorList>
    </citation>
    <scope>NUCLEOTIDE SEQUENCE [LARGE SCALE GENOMIC DNA]</scope>
    <source>
        <strain evidence="5 6">JN14CK-3</strain>
    </source>
</reference>
<dbReference type="InterPro" id="IPR051016">
    <property type="entry name" value="Diverse_Substrate_AcTransf"/>
</dbReference>
<evidence type="ECO:0000256" key="3">
    <source>
        <dbReference type="ARBA" id="ARBA00023315"/>
    </source>
</evidence>
<keyword evidence="6" id="KW-1185">Reference proteome</keyword>
<dbReference type="OrthoDB" id="9805924at2"/>
<dbReference type="Proteomes" id="UP000032544">
    <property type="component" value="Unassembled WGS sequence"/>
</dbReference>
<dbReference type="FunFam" id="3.40.630.30:FF:000064">
    <property type="entry name" value="GNAT family acetyltransferase"/>
    <property type="match status" value="1"/>
</dbReference>
<dbReference type="GO" id="GO:0008080">
    <property type="term" value="F:N-acetyltransferase activity"/>
    <property type="evidence" value="ECO:0007669"/>
    <property type="project" value="TreeGrafter"/>
</dbReference>
<dbReference type="PANTHER" id="PTHR10545">
    <property type="entry name" value="DIAMINE N-ACETYLTRANSFERASE"/>
    <property type="match status" value="1"/>
</dbReference>
<comment type="caution">
    <text evidence="5">The sequence shown here is derived from an EMBL/GenBank/DDBJ whole genome shotgun (WGS) entry which is preliminary data.</text>
</comment>
<dbReference type="Gene3D" id="3.40.630.30">
    <property type="match status" value="1"/>
</dbReference>
<dbReference type="EMBL" id="JRHC01000005">
    <property type="protein sequence ID" value="KJF42445.1"/>
    <property type="molecule type" value="Genomic_DNA"/>
</dbReference>